<dbReference type="AlphaFoldDB" id="A5ZXN2"/>
<dbReference type="HOGENOM" id="CLU_3402332_0_0_9"/>
<feature type="region of interest" description="Disordered" evidence="1">
    <location>
        <begin position="1"/>
        <end position="30"/>
    </location>
</feature>
<comment type="caution">
    <text evidence="2">The sequence shown here is derived from an EMBL/GenBank/DDBJ whole genome shotgun (WGS) entry which is preliminary data.</text>
</comment>
<reference evidence="2 3" key="1">
    <citation type="submission" date="2007-03" db="EMBL/GenBank/DDBJ databases">
        <authorList>
            <person name="Fulton L."/>
            <person name="Clifton S."/>
            <person name="Fulton B."/>
            <person name="Xu J."/>
            <person name="Minx P."/>
            <person name="Pepin K.H."/>
            <person name="Johnson M."/>
            <person name="Thiruvilangam P."/>
            <person name="Bhonagiri V."/>
            <person name="Nash W.E."/>
            <person name="Mardis E.R."/>
            <person name="Wilson R.K."/>
        </authorList>
    </citation>
    <scope>NUCLEOTIDE SEQUENCE [LARGE SCALE GENOMIC DNA]</scope>
    <source>
        <strain evidence="2 3">ATCC 29174</strain>
    </source>
</reference>
<reference evidence="2 3" key="2">
    <citation type="submission" date="2007-04" db="EMBL/GenBank/DDBJ databases">
        <title>Draft genome sequence of Ruminococcus obeum (ATCC 29174).</title>
        <authorList>
            <person name="Sudarsanam P."/>
            <person name="Ley R."/>
            <person name="Guruge J."/>
            <person name="Turnbaugh P.J."/>
            <person name="Mahowald M."/>
            <person name="Liep D."/>
            <person name="Gordon J."/>
        </authorList>
    </citation>
    <scope>NUCLEOTIDE SEQUENCE [LARGE SCALE GENOMIC DNA]</scope>
    <source>
        <strain evidence="2 3">ATCC 29174</strain>
    </source>
</reference>
<gene>
    <name evidence="2" type="ORF">RUMOBE_03787</name>
</gene>
<name>A5ZXN2_9FIRM</name>
<evidence type="ECO:0000256" key="1">
    <source>
        <dbReference type="SAM" id="MobiDB-lite"/>
    </source>
</evidence>
<dbReference type="Proteomes" id="UP000006002">
    <property type="component" value="Unassembled WGS sequence"/>
</dbReference>
<organism evidence="2 3">
    <name type="scientific">Blautia obeum ATCC 29174</name>
    <dbReference type="NCBI Taxonomy" id="411459"/>
    <lineage>
        <taxon>Bacteria</taxon>
        <taxon>Bacillati</taxon>
        <taxon>Bacillota</taxon>
        <taxon>Clostridia</taxon>
        <taxon>Lachnospirales</taxon>
        <taxon>Lachnospiraceae</taxon>
        <taxon>Blautia</taxon>
    </lineage>
</organism>
<dbReference type="EMBL" id="AAVO02000026">
    <property type="protein sequence ID" value="EDM85636.1"/>
    <property type="molecule type" value="Genomic_DNA"/>
</dbReference>
<evidence type="ECO:0000313" key="3">
    <source>
        <dbReference type="Proteomes" id="UP000006002"/>
    </source>
</evidence>
<sequence>MWNSNQNMETSRPDGIAGLAENKVEEKKCS</sequence>
<protein>
    <submittedName>
        <fullName evidence="2">Uncharacterized protein</fullName>
    </submittedName>
</protein>
<accession>A5ZXN2</accession>
<proteinExistence type="predicted"/>
<feature type="compositionally biased region" description="Polar residues" evidence="1">
    <location>
        <begin position="1"/>
        <end position="10"/>
    </location>
</feature>
<evidence type="ECO:0000313" key="2">
    <source>
        <dbReference type="EMBL" id="EDM85636.1"/>
    </source>
</evidence>